<comment type="caution">
    <text evidence="2">The sequence shown here is derived from an EMBL/GenBank/DDBJ whole genome shotgun (WGS) entry which is preliminary data.</text>
</comment>
<dbReference type="EMBL" id="LOCQ01000060">
    <property type="protein sequence ID" value="OBV37434.1"/>
    <property type="molecule type" value="Genomic_DNA"/>
</dbReference>
<reference evidence="2 3" key="1">
    <citation type="submission" date="2016-04" db="EMBL/GenBank/DDBJ databases">
        <title>Draft genome sequence of Janthinobacterium psychrotolerans sp. nov., isolated from freshwater sediments in Denmark.</title>
        <authorList>
            <person name="Gong X."/>
            <person name="Skrivergaard S."/>
            <person name="Korsgaard B.S."/>
            <person name="Schreiber L."/>
            <person name="Marshall I.P."/>
            <person name="Finster K."/>
            <person name="Schramm A."/>
        </authorList>
    </citation>
    <scope>NUCLEOTIDE SEQUENCE [LARGE SCALE GENOMIC DNA]</scope>
    <source>
        <strain evidence="2 3">S3-2</strain>
    </source>
</reference>
<dbReference type="STRING" id="1747903.ASR47_100394"/>
<accession>A0A1A7BXG4</accession>
<organism evidence="2 3">
    <name type="scientific">Janthinobacterium psychrotolerans</name>
    <dbReference type="NCBI Taxonomy" id="1747903"/>
    <lineage>
        <taxon>Bacteria</taxon>
        <taxon>Pseudomonadati</taxon>
        <taxon>Pseudomonadota</taxon>
        <taxon>Betaproteobacteria</taxon>
        <taxon>Burkholderiales</taxon>
        <taxon>Oxalobacteraceae</taxon>
        <taxon>Janthinobacterium</taxon>
    </lineage>
</organism>
<dbReference type="OrthoDB" id="2651079at2"/>
<evidence type="ECO:0000313" key="2">
    <source>
        <dbReference type="EMBL" id="OBV37434.1"/>
    </source>
</evidence>
<evidence type="ECO:0000256" key="1">
    <source>
        <dbReference type="SAM" id="MobiDB-lite"/>
    </source>
</evidence>
<name>A0A1A7BXG4_9BURK</name>
<keyword evidence="3" id="KW-1185">Reference proteome</keyword>
<dbReference type="Proteomes" id="UP000092713">
    <property type="component" value="Unassembled WGS sequence"/>
</dbReference>
<sequence length="115" mass="12344">MTDANMELPAGSWTHSFEEDEAGVEVYRPTATFAFPPSRKGRQVLQFSTQDDGAPAVTSLLPGPDDRPRAAPPATLRALGQGRYAWGEGRELEIVEATPGLLKLVRRQGGGAPNL</sequence>
<feature type="region of interest" description="Disordered" evidence="1">
    <location>
        <begin position="50"/>
        <end position="73"/>
    </location>
</feature>
<dbReference type="AlphaFoldDB" id="A0A1A7BXG4"/>
<proteinExistence type="predicted"/>
<gene>
    <name evidence="2" type="ORF">ASR47_100394</name>
</gene>
<dbReference type="RefSeq" id="WP_065309682.1">
    <property type="nucleotide sequence ID" value="NZ_LOCQ01000060.1"/>
</dbReference>
<evidence type="ECO:0000313" key="3">
    <source>
        <dbReference type="Proteomes" id="UP000092713"/>
    </source>
</evidence>
<protein>
    <submittedName>
        <fullName evidence="2">Uncharacterized protein</fullName>
    </submittedName>
</protein>